<sequence length="144" mass="16470">MAGNRGHTLIELAVVLSILSSLLLITLPLFKQPETGEADLFFELLEKDFYFAQMKAVNEGRTVHFVFDSVDNKYVIMQGRSELQVRYFPEKLSVAGTSMGLSNPQFLQNGNVSRSGTLTFNYNNKNLYRIVFVFIRGRFYIEKV</sequence>
<dbReference type="RefSeq" id="WP_122896470.1">
    <property type="nucleotide sequence ID" value="NZ_RHIB01000001.1"/>
</dbReference>
<evidence type="ECO:0000256" key="1">
    <source>
        <dbReference type="ARBA" id="ARBA00004241"/>
    </source>
</evidence>
<dbReference type="OrthoDB" id="1653576at2"/>
<dbReference type="EMBL" id="RHIB01000001">
    <property type="protein sequence ID" value="RNA68948.1"/>
    <property type="molecule type" value="Genomic_DNA"/>
</dbReference>
<dbReference type="Proteomes" id="UP000278746">
    <property type="component" value="Unassembled WGS sequence"/>
</dbReference>
<keyword evidence="3" id="KW-0472">Membrane</keyword>
<organism evidence="4 5">
    <name type="scientific">Alteribacter keqinensis</name>
    <dbReference type="NCBI Taxonomy" id="2483800"/>
    <lineage>
        <taxon>Bacteria</taxon>
        <taxon>Bacillati</taxon>
        <taxon>Bacillota</taxon>
        <taxon>Bacilli</taxon>
        <taxon>Bacillales</taxon>
        <taxon>Bacillaceae</taxon>
        <taxon>Alteribacter</taxon>
    </lineage>
</organism>
<evidence type="ECO:0000313" key="5">
    <source>
        <dbReference type="Proteomes" id="UP000278746"/>
    </source>
</evidence>
<name>A0A3M7TTJ1_9BACI</name>
<keyword evidence="2" id="KW-0178">Competence</keyword>
<dbReference type="AlphaFoldDB" id="A0A3M7TTJ1"/>
<accession>A0A3M7TTJ1</accession>
<dbReference type="Pfam" id="PF07963">
    <property type="entry name" value="N_methyl"/>
    <property type="match status" value="1"/>
</dbReference>
<dbReference type="GO" id="GO:0009986">
    <property type="term" value="C:cell surface"/>
    <property type="evidence" value="ECO:0007669"/>
    <property type="project" value="UniProtKB-SubCell"/>
</dbReference>
<dbReference type="NCBIfam" id="TIGR02532">
    <property type="entry name" value="IV_pilin_GFxxxE"/>
    <property type="match status" value="1"/>
</dbReference>
<dbReference type="PIRSF" id="PIRSF021292">
    <property type="entry name" value="Competence_ComGD"/>
    <property type="match status" value="1"/>
</dbReference>
<proteinExistence type="predicted"/>
<keyword evidence="3" id="KW-0812">Transmembrane</keyword>
<keyword evidence="5" id="KW-1185">Reference proteome</keyword>
<evidence type="ECO:0000313" key="4">
    <source>
        <dbReference type="EMBL" id="RNA68948.1"/>
    </source>
</evidence>
<keyword evidence="3" id="KW-1133">Transmembrane helix</keyword>
<dbReference type="InterPro" id="IPR012902">
    <property type="entry name" value="N_methyl_site"/>
</dbReference>
<comment type="subcellular location">
    <subcellularLocation>
        <location evidence="1">Cell surface</location>
    </subcellularLocation>
</comment>
<evidence type="ECO:0000256" key="3">
    <source>
        <dbReference type="SAM" id="Phobius"/>
    </source>
</evidence>
<dbReference type="InterPro" id="IPR016785">
    <property type="entry name" value="ComGD"/>
</dbReference>
<dbReference type="GO" id="GO:0030420">
    <property type="term" value="P:establishment of competence for transformation"/>
    <property type="evidence" value="ECO:0007669"/>
    <property type="project" value="UniProtKB-KW"/>
</dbReference>
<reference evidence="4 5" key="1">
    <citation type="submission" date="2018-10" db="EMBL/GenBank/DDBJ databases">
        <title>Bacillus Keqinensis sp. nov., a moderately halophilic bacterium isolated from a saline-alkaline lake.</title>
        <authorList>
            <person name="Wang H."/>
        </authorList>
    </citation>
    <scope>NUCLEOTIDE SEQUENCE [LARGE SCALE GENOMIC DNA]</scope>
    <source>
        <strain evidence="4 5">KQ-3</strain>
    </source>
</reference>
<feature type="transmembrane region" description="Helical" evidence="3">
    <location>
        <begin position="12"/>
        <end position="30"/>
    </location>
</feature>
<evidence type="ECO:0000256" key="2">
    <source>
        <dbReference type="ARBA" id="ARBA00023287"/>
    </source>
</evidence>
<gene>
    <name evidence="4" type="ORF">EBO34_03025</name>
</gene>
<protein>
    <submittedName>
        <fullName evidence="4">Prepilin-type N-terminal cleavage/methylation domain-containing protein</fullName>
    </submittedName>
</protein>
<dbReference type="NCBIfam" id="NF040982">
    <property type="entry name" value="ComGD"/>
    <property type="match status" value="1"/>
</dbReference>
<comment type="caution">
    <text evidence="4">The sequence shown here is derived from an EMBL/GenBank/DDBJ whole genome shotgun (WGS) entry which is preliminary data.</text>
</comment>